<evidence type="ECO:0000256" key="3">
    <source>
        <dbReference type="ARBA" id="ARBA00022692"/>
    </source>
</evidence>
<evidence type="ECO:0000256" key="5">
    <source>
        <dbReference type="ARBA" id="ARBA00023136"/>
    </source>
</evidence>
<feature type="transmembrane region" description="Helical" evidence="7">
    <location>
        <begin position="132"/>
        <end position="156"/>
    </location>
</feature>
<feature type="transmembrane region" description="Helical" evidence="7">
    <location>
        <begin position="225"/>
        <end position="246"/>
    </location>
</feature>
<feature type="region of interest" description="Disordered" evidence="6">
    <location>
        <begin position="347"/>
        <end position="373"/>
    </location>
</feature>
<evidence type="ECO:0000256" key="4">
    <source>
        <dbReference type="ARBA" id="ARBA00022989"/>
    </source>
</evidence>
<feature type="transmembrane region" description="Helical" evidence="7">
    <location>
        <begin position="258"/>
        <end position="279"/>
    </location>
</feature>
<reference evidence="8 9" key="1">
    <citation type="submission" date="2023-06" db="EMBL/GenBank/DDBJ databases">
        <title>Parasedimentitalea psychrophila sp. nov., a psychrophilic bacterium isolated from deep-sea sediment.</title>
        <authorList>
            <person name="Li A."/>
        </authorList>
    </citation>
    <scope>NUCLEOTIDE SEQUENCE [LARGE SCALE GENOMIC DNA]</scope>
    <source>
        <strain evidence="8 9">QS115</strain>
    </source>
</reference>
<keyword evidence="5 7" id="KW-0472">Membrane</keyword>
<dbReference type="GO" id="GO:0055085">
    <property type="term" value="P:transmembrane transport"/>
    <property type="evidence" value="ECO:0007669"/>
    <property type="project" value="TreeGrafter"/>
</dbReference>
<feature type="transmembrane region" description="Helical" evidence="7">
    <location>
        <begin position="32"/>
        <end position="50"/>
    </location>
</feature>
<sequence length="373" mass="39444">MTFGLAFWHRLVVVVFFTVAGLVLAADVLAPLSVALLLFVLLTAIIDRIGKIDIGGRQVPGWLAHVLGIALVLFGLLGILSILSNQAGDVAAALPRYEERFASIASRVIALVGDTNYAAAQSALSDLNIADFASGLLSSAGTFLSAFFLVLLYIPFMMLERGPMRAKIELASPDEGFSANLRRVLRSISLSLQRYMGIKTSVSLLTGMGSYAIMRPVGLDFAETWAVLAFALNFIPTIGSIMAVALPSLVALVQFETFTPFLIIVAGCGGVQFVVGNILEPSLTGRSLNLSPLMVVLALTFWTAIWGITGAWLSVPITVCALIVMSHIPATQSLAILMSGDGKLLQSTSEDADNQPGKPLHQTGAAPTPAQGE</sequence>
<name>A0A9Y2L3G6_9RHOB</name>
<dbReference type="PANTHER" id="PTHR21716">
    <property type="entry name" value="TRANSMEMBRANE PROTEIN"/>
    <property type="match status" value="1"/>
</dbReference>
<evidence type="ECO:0000256" key="7">
    <source>
        <dbReference type="SAM" id="Phobius"/>
    </source>
</evidence>
<feature type="transmembrane region" description="Helical" evidence="7">
    <location>
        <begin position="299"/>
        <end position="324"/>
    </location>
</feature>
<evidence type="ECO:0000313" key="8">
    <source>
        <dbReference type="EMBL" id="WIY27613.1"/>
    </source>
</evidence>
<dbReference type="InterPro" id="IPR002549">
    <property type="entry name" value="AI-2E-like"/>
</dbReference>
<keyword evidence="9" id="KW-1185">Reference proteome</keyword>
<comment type="similarity">
    <text evidence="2">Belongs to the autoinducer-2 exporter (AI-2E) (TC 2.A.86) family.</text>
</comment>
<keyword evidence="4 7" id="KW-1133">Transmembrane helix</keyword>
<accession>A0A9Y2L3G6</accession>
<evidence type="ECO:0000256" key="6">
    <source>
        <dbReference type="SAM" id="MobiDB-lite"/>
    </source>
</evidence>
<dbReference type="Pfam" id="PF01594">
    <property type="entry name" value="AI-2E_transport"/>
    <property type="match status" value="1"/>
</dbReference>
<evidence type="ECO:0000256" key="1">
    <source>
        <dbReference type="ARBA" id="ARBA00004141"/>
    </source>
</evidence>
<organism evidence="8 9">
    <name type="scientific">Parasedimentitalea psychrophila</name>
    <dbReference type="NCBI Taxonomy" id="2997337"/>
    <lineage>
        <taxon>Bacteria</taxon>
        <taxon>Pseudomonadati</taxon>
        <taxon>Pseudomonadota</taxon>
        <taxon>Alphaproteobacteria</taxon>
        <taxon>Rhodobacterales</taxon>
        <taxon>Paracoccaceae</taxon>
        <taxon>Parasedimentitalea</taxon>
    </lineage>
</organism>
<protein>
    <submittedName>
        <fullName evidence="8">AI-2E family transporter</fullName>
    </submittedName>
</protein>
<dbReference type="KEGG" id="ppso:QPJ95_15045"/>
<keyword evidence="3 7" id="KW-0812">Transmembrane</keyword>
<proteinExistence type="inferred from homology"/>
<feature type="transmembrane region" description="Helical" evidence="7">
    <location>
        <begin position="62"/>
        <end position="83"/>
    </location>
</feature>
<evidence type="ECO:0000256" key="2">
    <source>
        <dbReference type="ARBA" id="ARBA00009773"/>
    </source>
</evidence>
<dbReference type="PANTHER" id="PTHR21716:SF64">
    <property type="entry name" value="AI-2 TRANSPORT PROTEIN TQSA"/>
    <property type="match status" value="1"/>
</dbReference>
<comment type="subcellular location">
    <subcellularLocation>
        <location evidence="1">Membrane</location>
        <topology evidence="1">Multi-pass membrane protein</topology>
    </subcellularLocation>
</comment>
<dbReference type="RefSeq" id="WP_270917206.1">
    <property type="nucleotide sequence ID" value="NZ_CP127247.1"/>
</dbReference>
<gene>
    <name evidence="8" type="ORF">QPJ95_15045</name>
</gene>
<dbReference type="AlphaFoldDB" id="A0A9Y2L3G6"/>
<dbReference type="EMBL" id="CP127247">
    <property type="protein sequence ID" value="WIY27613.1"/>
    <property type="molecule type" value="Genomic_DNA"/>
</dbReference>
<evidence type="ECO:0000313" key="9">
    <source>
        <dbReference type="Proteomes" id="UP001238334"/>
    </source>
</evidence>
<dbReference type="GO" id="GO:0016020">
    <property type="term" value="C:membrane"/>
    <property type="evidence" value="ECO:0007669"/>
    <property type="project" value="UniProtKB-SubCell"/>
</dbReference>
<dbReference type="Proteomes" id="UP001238334">
    <property type="component" value="Chromosome"/>
</dbReference>